<comment type="subunit">
    <text evidence="3">Component of the T-complex protein 1 (TCP1) complex.</text>
</comment>
<dbReference type="InterPro" id="IPR027409">
    <property type="entry name" value="GroEL-like_apical_dom_sf"/>
</dbReference>
<evidence type="ECO:0000256" key="9">
    <source>
        <dbReference type="RuleBase" id="RU365042"/>
    </source>
</evidence>
<dbReference type="InterPro" id="IPR012720">
    <property type="entry name" value="Chap_CCT_eta"/>
</dbReference>
<dbReference type="SUPFAM" id="SSF54849">
    <property type="entry name" value="GroEL-intermediate domain like"/>
    <property type="match status" value="1"/>
</dbReference>
<dbReference type="PANTHER" id="PTHR11353">
    <property type="entry name" value="CHAPERONIN"/>
    <property type="match status" value="1"/>
</dbReference>
<name>A0A2T9YY94_9FUNG</name>
<keyword evidence="4 9" id="KW-0963">Cytoplasm</keyword>
<dbReference type="Gene3D" id="1.10.560.10">
    <property type="entry name" value="GroEL-like equatorial domain"/>
    <property type="match status" value="1"/>
</dbReference>
<dbReference type="InterPro" id="IPR027410">
    <property type="entry name" value="TCP-1-like_intermed_sf"/>
</dbReference>
<keyword evidence="7 8" id="KW-0143">Chaperone</keyword>
<dbReference type="SUPFAM" id="SSF52029">
    <property type="entry name" value="GroEL apical domain-like"/>
    <property type="match status" value="1"/>
</dbReference>
<dbReference type="GO" id="GO:0005524">
    <property type="term" value="F:ATP binding"/>
    <property type="evidence" value="ECO:0007669"/>
    <property type="project" value="UniProtKB-KW"/>
</dbReference>
<dbReference type="GO" id="GO:0005832">
    <property type="term" value="C:chaperonin-containing T-complex"/>
    <property type="evidence" value="ECO:0007669"/>
    <property type="project" value="UniProtKB-ARBA"/>
</dbReference>
<dbReference type="FunFam" id="3.50.7.10:FF:000006">
    <property type="entry name" value="T-complex protein 1 subunit eta"/>
    <property type="match status" value="1"/>
</dbReference>
<evidence type="ECO:0000313" key="12">
    <source>
        <dbReference type="Proteomes" id="UP000245383"/>
    </source>
</evidence>
<evidence type="ECO:0000256" key="2">
    <source>
        <dbReference type="ARBA" id="ARBA00008020"/>
    </source>
</evidence>
<dbReference type="InterPro" id="IPR017998">
    <property type="entry name" value="Chaperone_TCP-1"/>
</dbReference>
<feature type="region of interest" description="Disordered" evidence="10">
    <location>
        <begin position="540"/>
        <end position="560"/>
    </location>
</feature>
<protein>
    <recommendedName>
        <fullName evidence="9">T-complex protein 1 subunit eta</fullName>
        <shortName evidence="9">TCP-1-eta</shortName>
    </recommendedName>
    <alternativeName>
        <fullName evidence="9">CCT-eta</fullName>
    </alternativeName>
</protein>
<dbReference type="SUPFAM" id="SSF48592">
    <property type="entry name" value="GroEL equatorial domain-like"/>
    <property type="match status" value="1"/>
</dbReference>
<evidence type="ECO:0000256" key="5">
    <source>
        <dbReference type="ARBA" id="ARBA00022741"/>
    </source>
</evidence>
<dbReference type="STRING" id="133385.A0A2T9YY94"/>
<organism evidence="11 12">
    <name type="scientific">Smittium simulii</name>
    <dbReference type="NCBI Taxonomy" id="133385"/>
    <lineage>
        <taxon>Eukaryota</taxon>
        <taxon>Fungi</taxon>
        <taxon>Fungi incertae sedis</taxon>
        <taxon>Zoopagomycota</taxon>
        <taxon>Kickxellomycotina</taxon>
        <taxon>Harpellomycetes</taxon>
        <taxon>Harpellales</taxon>
        <taxon>Legeriomycetaceae</taxon>
        <taxon>Smittium</taxon>
    </lineage>
</organism>
<gene>
    <name evidence="11" type="ORF">BB561_000620</name>
</gene>
<comment type="function">
    <text evidence="9">Molecular chaperone; assists the folding of proteins upon ATP hydrolysis. Known to play a role, in vitro, in the folding of actin and tubulin.</text>
</comment>
<reference evidence="11 12" key="1">
    <citation type="journal article" date="2018" name="MBio">
        <title>Comparative Genomics Reveals the Core Gene Toolbox for the Fungus-Insect Symbiosis.</title>
        <authorList>
            <person name="Wang Y."/>
            <person name="Stata M."/>
            <person name="Wang W."/>
            <person name="Stajich J.E."/>
            <person name="White M.M."/>
            <person name="Moncalvo J.M."/>
        </authorList>
    </citation>
    <scope>NUCLEOTIDE SEQUENCE [LARGE SCALE GENOMIC DNA]</scope>
    <source>
        <strain evidence="11 12">SWE-8-4</strain>
    </source>
</reference>
<dbReference type="InterPro" id="IPR053374">
    <property type="entry name" value="TCP-1_chaperonin"/>
</dbReference>
<dbReference type="InterPro" id="IPR027413">
    <property type="entry name" value="GROEL-like_equatorial_sf"/>
</dbReference>
<dbReference type="Gene3D" id="3.30.260.10">
    <property type="entry name" value="TCP-1-like chaperonin intermediate domain"/>
    <property type="match status" value="1"/>
</dbReference>
<dbReference type="Proteomes" id="UP000245383">
    <property type="component" value="Unassembled WGS sequence"/>
</dbReference>
<dbReference type="PRINTS" id="PR00304">
    <property type="entry name" value="TCOMPLEXTCP1"/>
</dbReference>
<evidence type="ECO:0000256" key="10">
    <source>
        <dbReference type="SAM" id="MobiDB-lite"/>
    </source>
</evidence>
<comment type="subunit">
    <text evidence="9">Heterooligomeric complex that forms two stacked rings.</text>
</comment>
<keyword evidence="6 8" id="KW-0067">ATP-binding</keyword>
<keyword evidence="12" id="KW-1185">Reference proteome</keyword>
<dbReference type="PROSITE" id="PS00751">
    <property type="entry name" value="TCP1_2"/>
    <property type="match status" value="1"/>
</dbReference>
<dbReference type="OrthoDB" id="10248520at2759"/>
<comment type="caution">
    <text evidence="11">The sequence shown here is derived from an EMBL/GenBank/DDBJ whole genome shotgun (WGS) entry which is preliminary data.</text>
</comment>
<sequence>MNQFSGARPPMMQPQVIILKEGTDTSQGVGQIVSNINACLAVCDTLKATLGPLGMDKLIVDENNRTTISNDGATIINKLEIIHPAARLLVDIAKAQDAEIGDGTTSVVLMAGGILREIKEMIEDGQNPHVIIRGLRAASQMAVNRVNEVALSVDKENDQQMHDLLIKCARTSMSSKLINTSSEFFADLAVRAILTLDKNNMDQKLIGIKKIPGGGMEDSILVDGVAFKKAFSYAGFEQQPKMFTSPKIICLNIELELKSEKDNAEVRIDKVSEYQNVVDAEWKIIFDKLDDIVKSGAQVVLSMLPIGDVATQYFADRQMFCAGRIPSEDMQRVCLSTGAQVISTTSNLQSNLNVLGSCGLFEERQIGGQRINMLTECPKSKSCTLVLRGGAEQFIDEIERSLHDSLMVVKRMIKNNLFVAGGGSIEMELSRYLKQQSRLIEGKQQLIISAVAKALETIPRQLCDNAGFDTIKLMTKLRASHATDPVKNIWVGIDMNTEQEADMFENFVLEPAAIKINAILSSIEASCLILGVDETISSQQQNAQQQQQMMSRGRGRGRGH</sequence>
<dbReference type="FunFam" id="1.10.560.10:FF:000017">
    <property type="entry name" value="T-complex protein 1 subunit eta"/>
    <property type="match status" value="1"/>
</dbReference>
<evidence type="ECO:0000256" key="6">
    <source>
        <dbReference type="ARBA" id="ARBA00022840"/>
    </source>
</evidence>
<dbReference type="GO" id="GO:0051082">
    <property type="term" value="F:unfolded protein binding"/>
    <property type="evidence" value="ECO:0007669"/>
    <property type="project" value="InterPro"/>
</dbReference>
<evidence type="ECO:0000256" key="4">
    <source>
        <dbReference type="ARBA" id="ARBA00022490"/>
    </source>
</evidence>
<keyword evidence="5 8" id="KW-0547">Nucleotide-binding</keyword>
<dbReference type="EMBL" id="MBFR01000014">
    <property type="protein sequence ID" value="PVU97310.1"/>
    <property type="molecule type" value="Genomic_DNA"/>
</dbReference>
<dbReference type="NCBIfam" id="NF041083">
    <property type="entry name" value="thermosome_beta"/>
    <property type="match status" value="1"/>
</dbReference>
<dbReference type="FunFam" id="3.30.260.10:FF:000022">
    <property type="entry name" value="T-complex protein 1 subunit eta"/>
    <property type="match status" value="1"/>
</dbReference>
<dbReference type="GO" id="GO:0016887">
    <property type="term" value="F:ATP hydrolysis activity"/>
    <property type="evidence" value="ECO:0007669"/>
    <property type="project" value="InterPro"/>
</dbReference>
<dbReference type="AlphaFoldDB" id="A0A2T9YY94"/>
<evidence type="ECO:0000256" key="3">
    <source>
        <dbReference type="ARBA" id="ARBA00011381"/>
    </source>
</evidence>
<dbReference type="Gene3D" id="3.50.7.10">
    <property type="entry name" value="GroEL"/>
    <property type="match status" value="1"/>
</dbReference>
<evidence type="ECO:0000256" key="7">
    <source>
        <dbReference type="ARBA" id="ARBA00023186"/>
    </source>
</evidence>
<evidence type="ECO:0000256" key="8">
    <source>
        <dbReference type="RuleBase" id="RU004187"/>
    </source>
</evidence>
<dbReference type="PROSITE" id="PS00995">
    <property type="entry name" value="TCP1_3"/>
    <property type="match status" value="1"/>
</dbReference>
<dbReference type="Pfam" id="PF00118">
    <property type="entry name" value="Cpn60_TCP1"/>
    <property type="match status" value="1"/>
</dbReference>
<comment type="similarity">
    <text evidence="2 8">Belongs to the TCP-1 chaperonin family.</text>
</comment>
<comment type="subcellular location">
    <subcellularLocation>
        <location evidence="1 9">Cytoplasm</location>
    </subcellularLocation>
</comment>
<dbReference type="NCBIfam" id="TIGR02345">
    <property type="entry name" value="chap_CCT_eta"/>
    <property type="match status" value="1"/>
</dbReference>
<dbReference type="GO" id="GO:0140662">
    <property type="term" value="F:ATP-dependent protein folding chaperone"/>
    <property type="evidence" value="ECO:0007669"/>
    <property type="project" value="InterPro"/>
</dbReference>
<evidence type="ECO:0000313" key="11">
    <source>
        <dbReference type="EMBL" id="PVU97310.1"/>
    </source>
</evidence>
<dbReference type="InterPro" id="IPR002423">
    <property type="entry name" value="Cpn60/GroEL/TCP-1"/>
</dbReference>
<proteinExistence type="inferred from homology"/>
<accession>A0A2T9YY94</accession>
<evidence type="ECO:0000256" key="1">
    <source>
        <dbReference type="ARBA" id="ARBA00004496"/>
    </source>
</evidence>
<dbReference type="CDD" id="cd03340">
    <property type="entry name" value="TCP1_eta"/>
    <property type="match status" value="1"/>
</dbReference>
<dbReference type="InterPro" id="IPR002194">
    <property type="entry name" value="Chaperonin_TCP-1_CS"/>
</dbReference>
<feature type="compositionally biased region" description="Low complexity" evidence="10">
    <location>
        <begin position="540"/>
        <end position="552"/>
    </location>
</feature>